<dbReference type="Proteomes" id="UP000266861">
    <property type="component" value="Unassembled WGS sequence"/>
</dbReference>
<evidence type="ECO:0000313" key="1">
    <source>
        <dbReference type="EMBL" id="RHZ57864.1"/>
    </source>
</evidence>
<sequence>MNIEDAIMIHRKSIRENQVEEIHVVAIDSEVCIFLMWYSLTVDHGNIGDNDINRVFRLCFALDIFILHTTRALAKKYNSFKHTQACIRRHIQNLVNEVHKKTAL</sequence>
<name>A0A397H845_9GLOM</name>
<dbReference type="OrthoDB" id="5593787at2759"/>
<gene>
    <name evidence="1" type="ORF">Glove_382g26</name>
</gene>
<comment type="caution">
    <text evidence="1">The sequence shown here is derived from an EMBL/GenBank/DDBJ whole genome shotgun (WGS) entry which is preliminary data.</text>
</comment>
<reference evidence="1 2" key="1">
    <citation type="submission" date="2018-08" db="EMBL/GenBank/DDBJ databases">
        <title>Genome and evolution of the arbuscular mycorrhizal fungus Diversispora epigaea (formerly Glomus versiforme) and its bacterial endosymbionts.</title>
        <authorList>
            <person name="Sun X."/>
            <person name="Fei Z."/>
            <person name="Harrison M."/>
        </authorList>
    </citation>
    <scope>NUCLEOTIDE SEQUENCE [LARGE SCALE GENOMIC DNA]</scope>
    <source>
        <strain evidence="1 2">IT104</strain>
    </source>
</reference>
<accession>A0A397H845</accession>
<dbReference type="AlphaFoldDB" id="A0A397H845"/>
<keyword evidence="2" id="KW-1185">Reference proteome</keyword>
<proteinExistence type="predicted"/>
<evidence type="ECO:0000313" key="2">
    <source>
        <dbReference type="Proteomes" id="UP000266861"/>
    </source>
</evidence>
<protein>
    <submittedName>
        <fullName evidence="1">Uncharacterized protein</fullName>
    </submittedName>
</protein>
<dbReference type="EMBL" id="PQFF01000342">
    <property type="protein sequence ID" value="RHZ57864.1"/>
    <property type="molecule type" value="Genomic_DNA"/>
</dbReference>
<organism evidence="1 2">
    <name type="scientific">Diversispora epigaea</name>
    <dbReference type="NCBI Taxonomy" id="1348612"/>
    <lineage>
        <taxon>Eukaryota</taxon>
        <taxon>Fungi</taxon>
        <taxon>Fungi incertae sedis</taxon>
        <taxon>Mucoromycota</taxon>
        <taxon>Glomeromycotina</taxon>
        <taxon>Glomeromycetes</taxon>
        <taxon>Diversisporales</taxon>
        <taxon>Diversisporaceae</taxon>
        <taxon>Diversispora</taxon>
    </lineage>
</organism>